<accession>A0A7S0QUB7</accession>
<evidence type="ECO:0000256" key="5">
    <source>
        <dbReference type="ARBA" id="ARBA00022692"/>
    </source>
</evidence>
<evidence type="ECO:0000256" key="8">
    <source>
        <dbReference type="ARBA" id="ARBA00022991"/>
    </source>
</evidence>
<feature type="transmembrane region" description="Helical" evidence="11">
    <location>
        <begin position="146"/>
        <end position="165"/>
    </location>
</feature>
<protein>
    <submittedName>
        <fullName evidence="12">Uncharacterized protein</fullName>
    </submittedName>
</protein>
<dbReference type="Gene3D" id="1.20.1070.10">
    <property type="entry name" value="Rhodopsin 7-helix transmembrane proteins"/>
    <property type="match status" value="1"/>
</dbReference>
<evidence type="ECO:0000256" key="1">
    <source>
        <dbReference type="ARBA" id="ARBA00004141"/>
    </source>
</evidence>
<feature type="transmembrane region" description="Helical" evidence="11">
    <location>
        <begin position="209"/>
        <end position="229"/>
    </location>
</feature>
<keyword evidence="5 11" id="KW-0812">Transmembrane</keyword>
<dbReference type="GO" id="GO:0016020">
    <property type="term" value="C:membrane"/>
    <property type="evidence" value="ECO:0007669"/>
    <property type="project" value="UniProtKB-SubCell"/>
</dbReference>
<dbReference type="GO" id="GO:0009881">
    <property type="term" value="F:photoreceptor activity"/>
    <property type="evidence" value="ECO:0007669"/>
    <property type="project" value="UniProtKB-KW"/>
</dbReference>
<dbReference type="PANTHER" id="PTHR28286:SF2">
    <property type="entry name" value="BACTERIORHODOPSIN _OPSIN, NOPA (EUROFUNG)"/>
    <property type="match status" value="1"/>
</dbReference>
<feature type="transmembrane region" description="Helical" evidence="11">
    <location>
        <begin position="177"/>
        <end position="197"/>
    </location>
</feature>
<evidence type="ECO:0000256" key="7">
    <source>
        <dbReference type="ARBA" id="ARBA00022989"/>
    </source>
</evidence>
<gene>
    <name evidence="12" type="ORF">CCUR1050_LOCUS26449</name>
</gene>
<dbReference type="PANTHER" id="PTHR28286">
    <property type="match status" value="1"/>
</dbReference>
<dbReference type="GO" id="GO:0007602">
    <property type="term" value="P:phototransduction"/>
    <property type="evidence" value="ECO:0007669"/>
    <property type="project" value="UniProtKB-KW"/>
</dbReference>
<keyword evidence="8" id="KW-0157">Chromophore</keyword>
<evidence type="ECO:0000256" key="6">
    <source>
        <dbReference type="ARBA" id="ARBA00022925"/>
    </source>
</evidence>
<dbReference type="Pfam" id="PF01036">
    <property type="entry name" value="Bac_rhodopsin"/>
    <property type="match status" value="1"/>
</dbReference>
<evidence type="ECO:0000256" key="9">
    <source>
        <dbReference type="ARBA" id="ARBA00023136"/>
    </source>
</evidence>
<dbReference type="InterPro" id="IPR018229">
    <property type="entry name" value="Rhodopsin_retinal_BS"/>
</dbReference>
<evidence type="ECO:0000256" key="10">
    <source>
        <dbReference type="ARBA" id="ARBA00023170"/>
    </source>
</evidence>
<keyword evidence="3" id="KW-0600">Photoreceptor protein</keyword>
<dbReference type="EMBL" id="HBEZ01048106">
    <property type="protein sequence ID" value="CAD8650148.1"/>
    <property type="molecule type" value="Transcribed_RNA"/>
</dbReference>
<comment type="similarity">
    <text evidence="2">Belongs to the archaeal/bacterial/fungal opsin family.</text>
</comment>
<feature type="transmembrane region" description="Helical" evidence="11">
    <location>
        <begin position="56"/>
        <end position="76"/>
    </location>
</feature>
<reference evidence="12" key="1">
    <citation type="submission" date="2021-01" db="EMBL/GenBank/DDBJ databases">
        <authorList>
            <person name="Corre E."/>
            <person name="Pelletier E."/>
            <person name="Niang G."/>
            <person name="Scheremetjew M."/>
            <person name="Finn R."/>
            <person name="Kale V."/>
            <person name="Holt S."/>
            <person name="Cochrane G."/>
            <person name="Meng A."/>
            <person name="Brown T."/>
            <person name="Cohen L."/>
        </authorList>
    </citation>
    <scope>NUCLEOTIDE SEQUENCE</scope>
    <source>
        <strain evidence="12">CCAP979/52</strain>
    </source>
</reference>
<evidence type="ECO:0000256" key="2">
    <source>
        <dbReference type="ARBA" id="ARBA00008130"/>
    </source>
</evidence>
<organism evidence="12">
    <name type="scientific">Cryptomonas curvata</name>
    <dbReference type="NCBI Taxonomy" id="233186"/>
    <lineage>
        <taxon>Eukaryota</taxon>
        <taxon>Cryptophyceae</taxon>
        <taxon>Cryptomonadales</taxon>
        <taxon>Cryptomonadaceae</taxon>
        <taxon>Cryptomonas</taxon>
    </lineage>
</organism>
<dbReference type="AlphaFoldDB" id="A0A7S0QUB7"/>
<feature type="transmembrane region" description="Helical" evidence="11">
    <location>
        <begin position="25"/>
        <end position="44"/>
    </location>
</feature>
<dbReference type="PROSITE" id="PS00327">
    <property type="entry name" value="BACTERIAL_OPSIN_RET"/>
    <property type="match status" value="1"/>
</dbReference>
<sequence length="315" mass="34125">MMHARRLLEDGGVTFPEDYPNSVKHVLMIGALAFFIGTIVLVYLSMSKKKASISHSLLFLCSAVACMAYYSMWNGLGVQYKTSDVTPRVIFWSRHLNQLITVPTILATLCLIAKSESSVVVAVVGEGILFVLSAMVGAATVAPVKYMWWFASALFGVLVIIHLVQRIPEGSHEIHKHLTYLTIVSLVVYSLLWLLGSEGTAALGLSQEVGIFTFVDLVSKVGFGLYFLFSYGQLLLSLSRSAIQICAGNECGARGWDSPSAYFDGQHKVCALPLARQREACRAAVIQVVALCIGHAGSHSGGTRLSALARPRALD</sequence>
<keyword evidence="7 11" id="KW-1133">Transmembrane helix</keyword>
<evidence type="ECO:0000256" key="4">
    <source>
        <dbReference type="ARBA" id="ARBA00022606"/>
    </source>
</evidence>
<evidence type="ECO:0000313" key="12">
    <source>
        <dbReference type="EMBL" id="CAD8650148.1"/>
    </source>
</evidence>
<keyword evidence="10" id="KW-0675">Receptor</keyword>
<dbReference type="SMART" id="SM01021">
    <property type="entry name" value="Bac_rhodopsin"/>
    <property type="match status" value="1"/>
</dbReference>
<dbReference type="GO" id="GO:0005216">
    <property type="term" value="F:monoatomic ion channel activity"/>
    <property type="evidence" value="ECO:0007669"/>
    <property type="project" value="InterPro"/>
</dbReference>
<keyword evidence="4" id="KW-0716">Sensory transduction</keyword>
<keyword evidence="6" id="KW-0681">Retinal protein</keyword>
<comment type="subcellular location">
    <subcellularLocation>
        <location evidence="1">Membrane</location>
        <topology evidence="1">Multi-pass membrane protein</topology>
    </subcellularLocation>
</comment>
<dbReference type="SUPFAM" id="SSF81321">
    <property type="entry name" value="Family A G protein-coupled receptor-like"/>
    <property type="match status" value="1"/>
</dbReference>
<proteinExistence type="inferred from homology"/>
<dbReference type="PRINTS" id="PR00251">
    <property type="entry name" value="BACTRLOPSIN"/>
</dbReference>
<name>A0A7S0QUB7_9CRYP</name>
<dbReference type="InterPro" id="IPR001425">
    <property type="entry name" value="Arc/bac/fun_rhodopsins"/>
</dbReference>
<evidence type="ECO:0000256" key="3">
    <source>
        <dbReference type="ARBA" id="ARBA00022543"/>
    </source>
</evidence>
<feature type="transmembrane region" description="Helical" evidence="11">
    <location>
        <begin position="96"/>
        <end position="113"/>
    </location>
</feature>
<keyword evidence="9 11" id="KW-0472">Membrane</keyword>
<feature type="transmembrane region" description="Helical" evidence="11">
    <location>
        <begin position="120"/>
        <end position="140"/>
    </location>
</feature>
<evidence type="ECO:0000256" key="11">
    <source>
        <dbReference type="SAM" id="Phobius"/>
    </source>
</evidence>